<dbReference type="Gene3D" id="3.40.630.30">
    <property type="match status" value="1"/>
</dbReference>
<proteinExistence type="predicted"/>
<gene>
    <name evidence="4" type="ORF">KDK92_14665</name>
</gene>
<comment type="caution">
    <text evidence="4">The sequence shown here is derived from an EMBL/GenBank/DDBJ whole genome shotgun (WGS) entry which is preliminary data.</text>
</comment>
<evidence type="ECO:0000313" key="4">
    <source>
        <dbReference type="EMBL" id="MCM1990971.1"/>
    </source>
</evidence>
<keyword evidence="5" id="KW-1185">Reference proteome</keyword>
<reference evidence="4" key="1">
    <citation type="journal article" date="2021" name="mSystems">
        <title>Bacteria and Archaea Synergistically Convert Glycine Betaine to Biogenic Methane in the Formosa Cold Seep of the South China Sea.</title>
        <authorList>
            <person name="Li L."/>
            <person name="Zhang W."/>
            <person name="Zhang S."/>
            <person name="Song L."/>
            <person name="Sun Q."/>
            <person name="Zhang H."/>
            <person name="Xiang H."/>
            <person name="Dong X."/>
        </authorList>
    </citation>
    <scope>NUCLEOTIDE SEQUENCE</scope>
    <source>
        <strain evidence="4">ZWT</strain>
    </source>
</reference>
<sequence>MRVEKIKTDKIQEFVEYCKSYREQVDDSFLYDEDLKSFIPDEENPTYILLNEQGMIIGTLSLMIDSYNRKGKKARIRIFHSMYRTRESYQMLLKASLKHLEGINRLYNFVNENNPEVIKILESLGFEIERYSYHLAREEDHIIKEAFPEEFELRTFQFGRDEEDWCLVRNSGFAKLAGSEIPITSEWVSGLEGDELILEGGMKLLYHKERPVGQVAISKEYDNDKLYTFIFSLCLIPEYQGKGLGRNLLRAAMNYGKSKGMPQAMLSVNAENDNALKLYLQEGFTKIETMGCYRYEITDAKR</sequence>
<dbReference type="InterPro" id="IPR000182">
    <property type="entry name" value="GNAT_dom"/>
</dbReference>
<evidence type="ECO:0000259" key="3">
    <source>
        <dbReference type="PROSITE" id="PS51186"/>
    </source>
</evidence>
<evidence type="ECO:0000256" key="2">
    <source>
        <dbReference type="ARBA" id="ARBA00023315"/>
    </source>
</evidence>
<dbReference type="PANTHER" id="PTHR43420">
    <property type="entry name" value="ACETYLTRANSFERASE"/>
    <property type="match status" value="1"/>
</dbReference>
<dbReference type="RefSeq" id="WP_250860081.1">
    <property type="nucleotide sequence ID" value="NZ_JAGSOJ010000003.1"/>
</dbReference>
<dbReference type="CDD" id="cd04301">
    <property type="entry name" value="NAT_SF"/>
    <property type="match status" value="1"/>
</dbReference>
<dbReference type="InterPro" id="IPR016181">
    <property type="entry name" value="Acyl_CoA_acyltransferase"/>
</dbReference>
<dbReference type="PROSITE" id="PS51186">
    <property type="entry name" value="GNAT"/>
    <property type="match status" value="2"/>
</dbReference>
<feature type="domain" description="N-acetyltransferase" evidence="3">
    <location>
        <begin position="151"/>
        <end position="302"/>
    </location>
</feature>
<dbReference type="EMBL" id="JAGSOJ010000003">
    <property type="protein sequence ID" value="MCM1990971.1"/>
    <property type="molecule type" value="Genomic_DNA"/>
</dbReference>
<evidence type="ECO:0000256" key="1">
    <source>
        <dbReference type="ARBA" id="ARBA00022679"/>
    </source>
</evidence>
<dbReference type="Pfam" id="PF00583">
    <property type="entry name" value="Acetyltransf_1"/>
    <property type="match status" value="1"/>
</dbReference>
<keyword evidence="1" id="KW-0808">Transferase</keyword>
<keyword evidence="2" id="KW-0012">Acyltransferase</keyword>
<name>A0A9J6P357_9CLOT</name>
<dbReference type="SUPFAM" id="SSF55729">
    <property type="entry name" value="Acyl-CoA N-acyltransferases (Nat)"/>
    <property type="match status" value="1"/>
</dbReference>
<organism evidence="4 5">
    <name type="scientific">Oceanirhabdus seepicola</name>
    <dbReference type="NCBI Taxonomy" id="2828781"/>
    <lineage>
        <taxon>Bacteria</taxon>
        <taxon>Bacillati</taxon>
        <taxon>Bacillota</taxon>
        <taxon>Clostridia</taxon>
        <taxon>Eubacteriales</taxon>
        <taxon>Clostridiaceae</taxon>
        <taxon>Oceanirhabdus</taxon>
    </lineage>
</organism>
<dbReference type="Proteomes" id="UP001056429">
    <property type="component" value="Unassembled WGS sequence"/>
</dbReference>
<evidence type="ECO:0000313" key="5">
    <source>
        <dbReference type="Proteomes" id="UP001056429"/>
    </source>
</evidence>
<reference evidence="4" key="2">
    <citation type="submission" date="2021-04" db="EMBL/GenBank/DDBJ databases">
        <authorList>
            <person name="Dong X."/>
        </authorList>
    </citation>
    <scope>NUCLEOTIDE SEQUENCE</scope>
    <source>
        <strain evidence="4">ZWT</strain>
    </source>
</reference>
<dbReference type="InterPro" id="IPR050680">
    <property type="entry name" value="YpeA/RimI_acetyltransf"/>
</dbReference>
<dbReference type="AlphaFoldDB" id="A0A9J6P357"/>
<accession>A0A9J6P357</accession>
<protein>
    <submittedName>
        <fullName evidence="4">GNAT family N-acetyltransferase</fullName>
    </submittedName>
</protein>
<dbReference type="GO" id="GO:0016747">
    <property type="term" value="F:acyltransferase activity, transferring groups other than amino-acyl groups"/>
    <property type="evidence" value="ECO:0007669"/>
    <property type="project" value="InterPro"/>
</dbReference>
<feature type="domain" description="N-acetyltransferase" evidence="3">
    <location>
        <begin position="1"/>
        <end position="154"/>
    </location>
</feature>